<feature type="domain" description="Glycosyl transferase family 1" evidence="1">
    <location>
        <begin position="181"/>
        <end position="337"/>
    </location>
</feature>
<dbReference type="SUPFAM" id="SSF53756">
    <property type="entry name" value="UDP-Glycosyltransferase/glycogen phosphorylase"/>
    <property type="match status" value="1"/>
</dbReference>
<dbReference type="InterPro" id="IPR028098">
    <property type="entry name" value="Glyco_trans_4-like_N"/>
</dbReference>
<dbReference type="InterPro" id="IPR001296">
    <property type="entry name" value="Glyco_trans_1"/>
</dbReference>
<dbReference type="PANTHER" id="PTHR12526:SF630">
    <property type="entry name" value="GLYCOSYLTRANSFERASE"/>
    <property type="match status" value="1"/>
</dbReference>
<accession>A0ABS2EA90</accession>
<evidence type="ECO:0000259" key="2">
    <source>
        <dbReference type="Pfam" id="PF13439"/>
    </source>
</evidence>
<evidence type="ECO:0000313" key="3">
    <source>
        <dbReference type="EMBL" id="MBM6738558.1"/>
    </source>
</evidence>
<dbReference type="RefSeq" id="WP_205156126.1">
    <property type="nucleotide sequence ID" value="NZ_JACLYY010000010.1"/>
</dbReference>
<dbReference type="Pfam" id="PF00534">
    <property type="entry name" value="Glycos_transf_1"/>
    <property type="match status" value="1"/>
</dbReference>
<reference evidence="3 4" key="1">
    <citation type="journal article" date="2021" name="Sci. Rep.">
        <title>The distribution of antibiotic resistance genes in chicken gut microbiota commensals.</title>
        <authorList>
            <person name="Juricova H."/>
            <person name="Matiasovicova J."/>
            <person name="Kubasova T."/>
            <person name="Cejkova D."/>
            <person name="Rychlik I."/>
        </authorList>
    </citation>
    <scope>NUCLEOTIDE SEQUENCE [LARGE SCALE GENOMIC DNA]</scope>
    <source>
        <strain evidence="3 4">An773</strain>
    </source>
</reference>
<name>A0ABS2EA90_9FIRM</name>
<dbReference type="Gene3D" id="3.40.50.2000">
    <property type="entry name" value="Glycogen Phosphorylase B"/>
    <property type="match status" value="2"/>
</dbReference>
<dbReference type="Proteomes" id="UP000716906">
    <property type="component" value="Unassembled WGS sequence"/>
</dbReference>
<dbReference type="EMBL" id="JACLYY010000010">
    <property type="protein sequence ID" value="MBM6738558.1"/>
    <property type="molecule type" value="Genomic_DNA"/>
</dbReference>
<evidence type="ECO:0000313" key="4">
    <source>
        <dbReference type="Proteomes" id="UP000716906"/>
    </source>
</evidence>
<evidence type="ECO:0000259" key="1">
    <source>
        <dbReference type="Pfam" id="PF00534"/>
    </source>
</evidence>
<dbReference type="Pfam" id="PF13439">
    <property type="entry name" value="Glyco_transf_4"/>
    <property type="match status" value="1"/>
</dbReference>
<dbReference type="CDD" id="cd03820">
    <property type="entry name" value="GT4_AmsD-like"/>
    <property type="match status" value="1"/>
</dbReference>
<sequence length="364" mass="40912">MQRKYVFYIDSMQLGGANRVMANLVNHFSSMGAGVILINDIAPDKDVPEYEIMDSVKRIFLDIHEKSSVLSNIKRIFKLRKIIKTEHIDTVVSFMGPPNIRMLLATMGLKCRKIVSVRNDPYKEYGDGLVKKVTNIIFGLADGCVFQTKDAAEYFSEKIQRKSKIIFNPVGKQFYGVKRVDNPHNIVTVGRLFSQKNHALLIKAFSKIAHEFPDENLIIYGEGALRFELEDLVKRLGLENRVFLPGSSSNIPEKLAEAKLFVLSSDYEGMPNALMEAMAVGVPVISTDCPCGGPKMLVRDGVDGLLVPCGDADYLANTLCQKLDDKKRENMGISAKQKAEIFREDIVYRQWENFVFSGIEEGIE</sequence>
<keyword evidence="4" id="KW-1185">Reference proteome</keyword>
<comment type="caution">
    <text evidence="3">The sequence shown here is derived from an EMBL/GenBank/DDBJ whole genome shotgun (WGS) entry which is preliminary data.</text>
</comment>
<dbReference type="PANTHER" id="PTHR12526">
    <property type="entry name" value="GLYCOSYLTRANSFERASE"/>
    <property type="match status" value="1"/>
</dbReference>
<protein>
    <submittedName>
        <fullName evidence="3">Glycosyltransferase family 4 protein</fullName>
    </submittedName>
</protein>
<proteinExistence type="predicted"/>
<gene>
    <name evidence="3" type="ORF">H7U36_10680</name>
</gene>
<organism evidence="3 4">
    <name type="scientific">Faecalicatena fissicatena</name>
    <dbReference type="NCBI Taxonomy" id="290055"/>
    <lineage>
        <taxon>Bacteria</taxon>
        <taxon>Bacillati</taxon>
        <taxon>Bacillota</taxon>
        <taxon>Clostridia</taxon>
        <taxon>Lachnospirales</taxon>
        <taxon>Lachnospiraceae</taxon>
        <taxon>Faecalicatena</taxon>
    </lineage>
</organism>
<feature type="domain" description="Glycosyltransferase subfamily 4-like N-terminal" evidence="2">
    <location>
        <begin position="15"/>
        <end position="170"/>
    </location>
</feature>